<name>A0A562R7A4_9BRAD</name>
<reference evidence="1 2" key="1">
    <citation type="journal article" date="2015" name="Stand. Genomic Sci.">
        <title>Genomic Encyclopedia of Bacterial and Archaeal Type Strains, Phase III: the genomes of soil and plant-associated and newly described type strains.</title>
        <authorList>
            <person name="Whitman W.B."/>
            <person name="Woyke T."/>
            <person name="Klenk H.P."/>
            <person name="Zhou Y."/>
            <person name="Lilburn T.G."/>
            <person name="Beck B.J."/>
            <person name="De Vos P."/>
            <person name="Vandamme P."/>
            <person name="Eisen J.A."/>
            <person name="Garrity G."/>
            <person name="Hugenholtz P."/>
            <person name="Kyrpides N.C."/>
        </authorList>
    </citation>
    <scope>NUCLEOTIDE SEQUENCE [LARGE SCALE GENOMIC DNA]</scope>
    <source>
        <strain evidence="1 2">CGMCC 1.10948</strain>
    </source>
</reference>
<evidence type="ECO:0000313" key="2">
    <source>
        <dbReference type="Proteomes" id="UP000316291"/>
    </source>
</evidence>
<dbReference type="AlphaFoldDB" id="A0A562R7A4"/>
<keyword evidence="2" id="KW-1185">Reference proteome</keyword>
<proteinExistence type="predicted"/>
<dbReference type="EMBL" id="VLLA01000016">
    <property type="protein sequence ID" value="TWI64958.1"/>
    <property type="molecule type" value="Genomic_DNA"/>
</dbReference>
<accession>A0A562R7A4</accession>
<protein>
    <submittedName>
        <fullName evidence="1">Uncharacterized protein</fullName>
    </submittedName>
</protein>
<dbReference type="Proteomes" id="UP000316291">
    <property type="component" value="Unassembled WGS sequence"/>
</dbReference>
<organism evidence="1 2">
    <name type="scientific">Bradyrhizobium huanghuaihaiense</name>
    <dbReference type="NCBI Taxonomy" id="990078"/>
    <lineage>
        <taxon>Bacteria</taxon>
        <taxon>Pseudomonadati</taxon>
        <taxon>Pseudomonadota</taxon>
        <taxon>Alphaproteobacteria</taxon>
        <taxon>Hyphomicrobiales</taxon>
        <taxon>Nitrobacteraceae</taxon>
        <taxon>Bradyrhizobium</taxon>
    </lineage>
</organism>
<gene>
    <name evidence="1" type="ORF">IQ16_05586</name>
</gene>
<comment type="caution">
    <text evidence="1">The sequence shown here is derived from an EMBL/GenBank/DDBJ whole genome shotgun (WGS) entry which is preliminary data.</text>
</comment>
<sequence length="72" mass="8244">MNGPDAAGPSPFEARRRGEHLRVTVIVRSPDERSDIRDLRERIPGYRFAHPGYGTALLRVLHARLVRRELVD</sequence>
<evidence type="ECO:0000313" key="1">
    <source>
        <dbReference type="EMBL" id="TWI64958.1"/>
    </source>
</evidence>